<name>A0A9W6TWS1_9STRA</name>
<dbReference type="Proteomes" id="UP001165083">
    <property type="component" value="Unassembled WGS sequence"/>
</dbReference>
<gene>
    <name evidence="1" type="ORF">Plil01_000977900</name>
</gene>
<evidence type="ECO:0000313" key="1">
    <source>
        <dbReference type="EMBL" id="GMF24004.1"/>
    </source>
</evidence>
<dbReference type="AlphaFoldDB" id="A0A9W6TWS1"/>
<reference evidence="1" key="1">
    <citation type="submission" date="2023-04" db="EMBL/GenBank/DDBJ databases">
        <title>Phytophthora lilii NBRC 32176.</title>
        <authorList>
            <person name="Ichikawa N."/>
            <person name="Sato H."/>
            <person name="Tonouchi N."/>
        </authorList>
    </citation>
    <scope>NUCLEOTIDE SEQUENCE</scope>
    <source>
        <strain evidence="1">NBRC 32176</strain>
    </source>
</reference>
<protein>
    <submittedName>
        <fullName evidence="1">Unnamed protein product</fullName>
    </submittedName>
</protein>
<proteinExistence type="predicted"/>
<organism evidence="1 2">
    <name type="scientific">Phytophthora lilii</name>
    <dbReference type="NCBI Taxonomy" id="2077276"/>
    <lineage>
        <taxon>Eukaryota</taxon>
        <taxon>Sar</taxon>
        <taxon>Stramenopiles</taxon>
        <taxon>Oomycota</taxon>
        <taxon>Peronosporomycetes</taxon>
        <taxon>Peronosporales</taxon>
        <taxon>Peronosporaceae</taxon>
        <taxon>Phytophthora</taxon>
    </lineage>
</organism>
<comment type="caution">
    <text evidence="1">The sequence shown here is derived from an EMBL/GenBank/DDBJ whole genome shotgun (WGS) entry which is preliminary data.</text>
</comment>
<keyword evidence="2" id="KW-1185">Reference proteome</keyword>
<sequence>MELEELVQGVFDIYDQVKHQKRTMMEAIVVATLAFKIAMERTAKLQLRIPSIKVADDLIGILVNHSSVRLKTQISQAIVEVRRSFEDDGVCSHIAPPMELGRLVGLLSGYFGETMAKSGRQSTYVPDSNNYIALLAQQLPVLYNTIQFKTAAMGPGSLTDRGWSAIS</sequence>
<dbReference type="EMBL" id="BSXW01000499">
    <property type="protein sequence ID" value="GMF24004.1"/>
    <property type="molecule type" value="Genomic_DNA"/>
</dbReference>
<dbReference type="OrthoDB" id="10566433at2759"/>
<evidence type="ECO:0000313" key="2">
    <source>
        <dbReference type="Proteomes" id="UP001165083"/>
    </source>
</evidence>
<accession>A0A9W6TWS1</accession>